<keyword evidence="4" id="KW-0460">Magnesium</keyword>
<keyword evidence="2" id="KW-0479">Metal-binding</keyword>
<feature type="domain" description="PIN" evidence="5">
    <location>
        <begin position="12"/>
        <end position="125"/>
    </location>
</feature>
<organism evidence="7 8">
    <name type="scientific">Kribbella koreensis</name>
    <dbReference type="NCBI Taxonomy" id="57909"/>
    <lineage>
        <taxon>Bacteria</taxon>
        <taxon>Bacillati</taxon>
        <taxon>Actinomycetota</taxon>
        <taxon>Actinomycetes</taxon>
        <taxon>Propionibacteriales</taxon>
        <taxon>Kribbellaceae</taxon>
        <taxon>Kribbella</taxon>
    </lineage>
</organism>
<sequence length="204" mass="22242">MPTACSDPPIGVLDACVLIPPSLRDVLLSCAHESAFHPIWQDEILDEVLRNSVRLLKDRAGLSSDAAAVAATQLLDQMRETFPSACQPTAVWVPWVPRLTCEEKDRHVLAVAIGAEASHLVTENARDFPPRSVPLGLAVVSPDRFLLDLLTAAPKQVVKAVEGMSRRHQQPKKTAIELAEQMAKGRYIPAFGDELGRILIDGMP</sequence>
<accession>A0ABP4CAK7</accession>
<dbReference type="Pfam" id="PF26343">
    <property type="entry name" value="VapC50_C"/>
    <property type="match status" value="1"/>
</dbReference>
<dbReference type="InterPro" id="IPR002716">
    <property type="entry name" value="PIN_dom"/>
</dbReference>
<dbReference type="InterPro" id="IPR058652">
    <property type="entry name" value="VapC50_C"/>
</dbReference>
<dbReference type="RefSeq" id="WP_343982937.1">
    <property type="nucleotide sequence ID" value="NZ_BAAAHK010000022.1"/>
</dbReference>
<evidence type="ECO:0000256" key="4">
    <source>
        <dbReference type="ARBA" id="ARBA00022842"/>
    </source>
</evidence>
<evidence type="ECO:0000313" key="8">
    <source>
        <dbReference type="Proteomes" id="UP001500542"/>
    </source>
</evidence>
<keyword evidence="8" id="KW-1185">Reference proteome</keyword>
<feature type="domain" description="VapC50 C-terminal" evidence="6">
    <location>
        <begin position="142"/>
        <end position="194"/>
    </location>
</feature>
<evidence type="ECO:0000259" key="6">
    <source>
        <dbReference type="Pfam" id="PF26343"/>
    </source>
</evidence>
<name>A0ABP4CAK7_9ACTN</name>
<gene>
    <name evidence="7" type="ORF">GCM10009554_78560</name>
</gene>
<dbReference type="EMBL" id="BAAAHK010000022">
    <property type="protein sequence ID" value="GAA0961700.1"/>
    <property type="molecule type" value="Genomic_DNA"/>
</dbReference>
<dbReference type="Pfam" id="PF13470">
    <property type="entry name" value="PIN_3"/>
    <property type="match status" value="1"/>
</dbReference>
<keyword evidence="1" id="KW-0540">Nuclease</keyword>
<evidence type="ECO:0000256" key="2">
    <source>
        <dbReference type="ARBA" id="ARBA00022723"/>
    </source>
</evidence>
<reference evidence="8" key="1">
    <citation type="journal article" date="2019" name="Int. J. Syst. Evol. Microbiol.">
        <title>The Global Catalogue of Microorganisms (GCM) 10K type strain sequencing project: providing services to taxonomists for standard genome sequencing and annotation.</title>
        <authorList>
            <consortium name="The Broad Institute Genomics Platform"/>
            <consortium name="The Broad Institute Genome Sequencing Center for Infectious Disease"/>
            <person name="Wu L."/>
            <person name="Ma J."/>
        </authorList>
    </citation>
    <scope>NUCLEOTIDE SEQUENCE [LARGE SCALE GENOMIC DNA]</scope>
    <source>
        <strain evidence="8">JCM 10977</strain>
    </source>
</reference>
<comment type="caution">
    <text evidence="7">The sequence shown here is derived from an EMBL/GenBank/DDBJ whole genome shotgun (WGS) entry which is preliminary data.</text>
</comment>
<evidence type="ECO:0000256" key="3">
    <source>
        <dbReference type="ARBA" id="ARBA00022801"/>
    </source>
</evidence>
<evidence type="ECO:0000256" key="1">
    <source>
        <dbReference type="ARBA" id="ARBA00022722"/>
    </source>
</evidence>
<keyword evidence="3" id="KW-0378">Hydrolase</keyword>
<evidence type="ECO:0000259" key="5">
    <source>
        <dbReference type="Pfam" id="PF13470"/>
    </source>
</evidence>
<protein>
    <submittedName>
        <fullName evidence="7">PIN domain-containing protein</fullName>
    </submittedName>
</protein>
<dbReference type="Proteomes" id="UP001500542">
    <property type="component" value="Unassembled WGS sequence"/>
</dbReference>
<proteinExistence type="predicted"/>
<evidence type="ECO:0000313" key="7">
    <source>
        <dbReference type="EMBL" id="GAA0961700.1"/>
    </source>
</evidence>